<dbReference type="EMBL" id="JAUZVT010000001">
    <property type="protein sequence ID" value="MDT3329903.1"/>
    <property type="molecule type" value="Genomic_DNA"/>
</dbReference>
<dbReference type="Proteomes" id="UP001262835">
    <property type="component" value="Unassembled WGS sequence"/>
</dbReference>
<organism evidence="2 3">
    <name type="scientific">Microbacterium aquilitoris</name>
    <dbReference type="NCBI Taxonomy" id="3067307"/>
    <lineage>
        <taxon>Bacteria</taxon>
        <taxon>Bacillati</taxon>
        <taxon>Actinomycetota</taxon>
        <taxon>Actinomycetes</taxon>
        <taxon>Micrococcales</taxon>
        <taxon>Microbacteriaceae</taxon>
        <taxon>Microbacterium</taxon>
    </lineage>
</organism>
<evidence type="ECO:0000313" key="2">
    <source>
        <dbReference type="EMBL" id="MDT3329903.1"/>
    </source>
</evidence>
<evidence type="ECO:0000259" key="1">
    <source>
        <dbReference type="Pfam" id="PF20283"/>
    </source>
</evidence>
<protein>
    <recommendedName>
        <fullName evidence="1">ABC-three component systems C-terminal domain-containing protein</fullName>
    </recommendedName>
</protein>
<comment type="caution">
    <text evidence="2">The sequence shown here is derived from an EMBL/GenBank/DDBJ whole genome shotgun (WGS) entry which is preliminary data.</text>
</comment>
<dbReference type="Pfam" id="PF20283">
    <property type="entry name" value="CTD7"/>
    <property type="match status" value="1"/>
</dbReference>
<gene>
    <name evidence="2" type="ORF">Q9S78_04400</name>
</gene>
<dbReference type="RefSeq" id="WP_311869045.1">
    <property type="nucleotide sequence ID" value="NZ_JAUZVT010000001.1"/>
</dbReference>
<keyword evidence="3" id="KW-1185">Reference proteome</keyword>
<evidence type="ECO:0000313" key="3">
    <source>
        <dbReference type="Proteomes" id="UP001262835"/>
    </source>
</evidence>
<proteinExistence type="predicted"/>
<accession>A0ABU3GGR8</accession>
<name>A0ABU3GGR8_9MICO</name>
<reference evidence="2 3" key="1">
    <citation type="submission" date="2023-08" db="EMBL/GenBank/DDBJ databases">
        <title>Microbacterium aquilitoris sp. nov. and Microbacterium gwkjibeachense sp. nov., isolated from beach.</title>
        <authorList>
            <person name="Lee S.D."/>
            <person name="Yang H."/>
            <person name="Kim I."/>
        </authorList>
    </citation>
    <scope>NUCLEOTIDE SEQUENCE [LARGE SCALE GENOMIC DNA]</scope>
    <source>
        <strain evidence="2 3">KSW-18</strain>
    </source>
</reference>
<feature type="domain" description="ABC-three component systems C-terminal" evidence="1">
    <location>
        <begin position="222"/>
        <end position="351"/>
    </location>
</feature>
<dbReference type="InterPro" id="IPR046913">
    <property type="entry name" value="ABC-3C_CTD7"/>
</dbReference>
<sequence>MRIEALDDIQFDDNGTPMELLQVKHHAGPAASISASSTDLWRTLNVWMDLPDDVASVLRLVTTQALGQDDQLLGLTSRSRDTDQALTQILLAARTSGSQATQKWRDRFVALDPRQQHALISRIFLEDSAPHADDLMQSLAKVFRFGIPAGREDVFLELLLGRWAVMAVGMLSRKISAVAGTDLIAMVTDIAGQLGPDALPIDPSFPHPFRPEDAAGYAERQFVIQLRWIALDETRLWKSIRDYHRAFAQRSYWLRHQLMPEGELDRFAARVRDEWENIFDKKCAQMARDGRTDLDIVGQEILEDLSERSRARIRDRFDEGWFSRGVFHALADGEIGIPDDPIGWHPDFVEKLGELLDAS</sequence>